<accession>A0A1I7EZV8</accession>
<organism evidence="1 2">
    <name type="scientific">Pustulibacterium marinum</name>
    <dbReference type="NCBI Taxonomy" id="1224947"/>
    <lineage>
        <taxon>Bacteria</taxon>
        <taxon>Pseudomonadati</taxon>
        <taxon>Bacteroidota</taxon>
        <taxon>Flavobacteriia</taxon>
        <taxon>Flavobacteriales</taxon>
        <taxon>Flavobacteriaceae</taxon>
        <taxon>Pustulibacterium</taxon>
    </lineage>
</organism>
<keyword evidence="2" id="KW-1185">Reference proteome</keyword>
<dbReference type="Proteomes" id="UP000199138">
    <property type="component" value="Unassembled WGS sequence"/>
</dbReference>
<name>A0A1I7EZV8_9FLAO</name>
<dbReference type="AlphaFoldDB" id="A0A1I7EZV8"/>
<proteinExistence type="predicted"/>
<evidence type="ECO:0000313" key="2">
    <source>
        <dbReference type="Proteomes" id="UP000199138"/>
    </source>
</evidence>
<gene>
    <name evidence="1" type="ORF">SAMN05216480_101479</name>
</gene>
<reference evidence="1 2" key="1">
    <citation type="submission" date="2016-10" db="EMBL/GenBank/DDBJ databases">
        <authorList>
            <person name="de Groot N.N."/>
        </authorList>
    </citation>
    <scope>NUCLEOTIDE SEQUENCE [LARGE SCALE GENOMIC DNA]</scope>
    <source>
        <strain evidence="1 2">CGMCC 1.12333</strain>
    </source>
</reference>
<protein>
    <submittedName>
        <fullName evidence="1">Uncharacterized protein</fullName>
    </submittedName>
</protein>
<sequence>MHSNSPFDYIYKKIAMKNNLNTEVVLQEIRFLLRTSCQEESLQQKHFESLHCAILKKHFKAGDVKIDHRNKVIHLSMNVDSSANFFGQKSYVDVEMKFKNIYDFLESCLETSDQNIVFYRNILKFYNQRAV</sequence>
<dbReference type="EMBL" id="FPBK01000001">
    <property type="protein sequence ID" value="SFU29445.1"/>
    <property type="molecule type" value="Genomic_DNA"/>
</dbReference>
<evidence type="ECO:0000313" key="1">
    <source>
        <dbReference type="EMBL" id="SFU29445.1"/>
    </source>
</evidence>
<dbReference type="STRING" id="1224947.SAMN05216480_101479"/>